<dbReference type="InterPro" id="IPR043385">
    <property type="entry name" value="GARRE1"/>
</dbReference>
<evidence type="ECO:0000313" key="3">
    <source>
        <dbReference type="RefSeq" id="XP_022092062.1"/>
    </source>
</evidence>
<feature type="region of interest" description="Disordered" evidence="1">
    <location>
        <begin position="923"/>
        <end position="998"/>
    </location>
</feature>
<evidence type="ECO:0000313" key="2">
    <source>
        <dbReference type="Proteomes" id="UP000694845"/>
    </source>
</evidence>
<dbReference type="KEGG" id="aplc:110980061"/>
<feature type="compositionally biased region" description="Basic and acidic residues" evidence="1">
    <location>
        <begin position="535"/>
        <end position="545"/>
    </location>
</feature>
<dbReference type="OMA" id="REACSSW"/>
<dbReference type="GeneID" id="110980061"/>
<dbReference type="RefSeq" id="XP_022092062.1">
    <property type="nucleotide sequence ID" value="XM_022236370.1"/>
</dbReference>
<feature type="region of interest" description="Disordered" evidence="1">
    <location>
        <begin position="655"/>
        <end position="712"/>
    </location>
</feature>
<protein>
    <submittedName>
        <fullName evidence="3">Uncharacterized protein KIAA0355-like isoform X1</fullName>
    </submittedName>
</protein>
<dbReference type="PANTHER" id="PTHR15703:SF3">
    <property type="entry name" value="GRANULE ASSOCIATED RAC AND RHOG EFFECTOR PROTEIN 1"/>
    <property type="match status" value="1"/>
</dbReference>
<keyword evidence="2" id="KW-1185">Reference proteome</keyword>
<dbReference type="PANTHER" id="PTHR15703">
    <property type="entry name" value="RIKEN CDNA 4931406P16 GENE"/>
    <property type="match status" value="1"/>
</dbReference>
<proteinExistence type="predicted"/>
<feature type="region of interest" description="Disordered" evidence="1">
    <location>
        <begin position="467"/>
        <end position="496"/>
    </location>
</feature>
<dbReference type="GO" id="GO:0016601">
    <property type="term" value="P:Rac protein signal transduction"/>
    <property type="evidence" value="ECO:0007669"/>
    <property type="project" value="TreeGrafter"/>
</dbReference>
<feature type="compositionally biased region" description="Basic and acidic residues" evidence="1">
    <location>
        <begin position="552"/>
        <end position="576"/>
    </location>
</feature>
<name>A0A8B7YHJ9_ACAPL</name>
<dbReference type="Proteomes" id="UP000694845">
    <property type="component" value="Unplaced"/>
</dbReference>
<dbReference type="OrthoDB" id="8928145at2759"/>
<feature type="region of interest" description="Disordered" evidence="1">
    <location>
        <begin position="1"/>
        <end position="33"/>
    </location>
</feature>
<feature type="region of interest" description="Disordered" evidence="1">
    <location>
        <begin position="737"/>
        <end position="757"/>
    </location>
</feature>
<organism evidence="2 3">
    <name type="scientific">Acanthaster planci</name>
    <name type="common">Crown-of-thorns starfish</name>
    <dbReference type="NCBI Taxonomy" id="133434"/>
    <lineage>
        <taxon>Eukaryota</taxon>
        <taxon>Metazoa</taxon>
        <taxon>Echinodermata</taxon>
        <taxon>Eleutherozoa</taxon>
        <taxon>Asterozoa</taxon>
        <taxon>Asteroidea</taxon>
        <taxon>Valvatacea</taxon>
        <taxon>Valvatida</taxon>
        <taxon>Acanthasteridae</taxon>
        <taxon>Acanthaster</taxon>
    </lineage>
</organism>
<feature type="compositionally biased region" description="Basic and acidic residues" evidence="1">
    <location>
        <begin position="825"/>
        <end position="834"/>
    </location>
</feature>
<feature type="compositionally biased region" description="Polar residues" evidence="1">
    <location>
        <begin position="468"/>
        <end position="485"/>
    </location>
</feature>
<gene>
    <name evidence="3" type="primary">LOC110980061</name>
</gene>
<feature type="region of interest" description="Disordered" evidence="1">
    <location>
        <begin position="535"/>
        <end position="607"/>
    </location>
</feature>
<feature type="compositionally biased region" description="Basic and acidic residues" evidence="1">
    <location>
        <begin position="1"/>
        <end position="18"/>
    </location>
</feature>
<dbReference type="GO" id="GO:1905762">
    <property type="term" value="F:CCR4-NOT complex binding"/>
    <property type="evidence" value="ECO:0007669"/>
    <property type="project" value="TreeGrafter"/>
</dbReference>
<feature type="compositionally biased region" description="Low complexity" evidence="1">
    <location>
        <begin position="839"/>
        <end position="848"/>
    </location>
</feature>
<feature type="region of interest" description="Disordered" evidence="1">
    <location>
        <begin position="811"/>
        <end position="862"/>
    </location>
</feature>
<feature type="compositionally biased region" description="Polar residues" evidence="1">
    <location>
        <begin position="589"/>
        <end position="600"/>
    </location>
</feature>
<feature type="compositionally biased region" description="Low complexity" evidence="1">
    <location>
        <begin position="660"/>
        <end position="680"/>
    </location>
</feature>
<feature type="compositionally biased region" description="Low complexity" evidence="1">
    <location>
        <begin position="739"/>
        <end position="754"/>
    </location>
</feature>
<reference evidence="3" key="1">
    <citation type="submission" date="2025-08" db="UniProtKB">
        <authorList>
            <consortium name="RefSeq"/>
        </authorList>
    </citation>
    <scope>IDENTIFICATION</scope>
</reference>
<feature type="compositionally biased region" description="Polar residues" evidence="1">
    <location>
        <begin position="926"/>
        <end position="936"/>
    </location>
</feature>
<dbReference type="AlphaFoldDB" id="A0A8B7YHJ9"/>
<sequence length="1030" mass="112164">MPIMRADGKADGSSDGRSRSHFHRSFPNSFHAQTEDVKSQSEDVLSAMNALCRSSALLSETFVGVFQDTPFMELALRLKQVSQDLAARTLNATEHIQEDGIAMVTRLIGRGTKERTDEGVQVLARCFLLMLQTHCHFFRSAADVFSPLGGYEEVEDVLIGERCEDRVREACSTWIAVSQATKSLRTGMTLTPKECQLLEEAHHRRGQQVDSKVSEVKQKLEIQSSAYKQVLSELPRTEFTLNGGFHLQSQCSSLILHGCCSNTESNQLLSNQSNKLLHQAMPAEESQPQQLATEELRALLQTDLQDVSLQVEGSPCQVSQNPEENLKSKLQAVKNLVKETSLQLGVGANKEKIALGLLTEACPSVAEFQSRLAVQLIFGRANVVSIKPSNLHGNLQKYAQISSQEGAFIIEVPTVWTLEQAYRVKPMAGQETSLGVVEVVYVRQLELSALVEGRKLPIPTIKVKLRQVEQTSPPCPTPQGNSKSPGDSALGSPLGKGFRHTMEKLAAKFGLGSGPLPKAASSEFYVSVDLAPEKQDHLTNHRSDDVINSQSKTKEEPSVLHKEPMSCSTPKREVAKDTVPMTMPRPTMINPTVTITSHPSPTEERVPWNKSIIGNKGRARTARKGFASDAEVQDVVDLLSGVTRAPQPVIGQHLDTFGQSQRSPQNTTPTSSSSNGSTRSAVSGVWPTSGSIDPNPAKYGNFNPSFQEAESQDRVREIPPTTMNMVAVSRAWSRPVSIQPAASHQQQSGQSLHQTEPFGKHDAERNIVSMYDSSSTDAEFAKYIATNFLGKRTKGYAKDLNMVGDQWGFPDSRLNQTWPPPPEGTSERTPEHLSHSFTGQQDSGSSSDESGENGDTAFSMGLGLTGPNFVASVNRRRHSSGGEEVVHHGRSFDPTGQAAMKYLEVAQMEPKSTKTWPPKVLWQRPVSPNNGASQPSAPYPVPPQEQLLVHPPLTPQWSDPVTLRQPPMWPPTGGSTPVSPAGSLSRLTPIQPGQQGSLGGGAVGGLGCVQSGGISRAHPKLDRKYAYSQY</sequence>
<evidence type="ECO:0000256" key="1">
    <source>
        <dbReference type="SAM" id="MobiDB-lite"/>
    </source>
</evidence>
<accession>A0A8B7YHJ9</accession>